<dbReference type="STRING" id="1322246.BN4_12277"/>
<name>M1WTF0_PSEP2</name>
<dbReference type="EMBL" id="FO203427">
    <property type="protein sequence ID" value="CCH49512.1"/>
    <property type="molecule type" value="Genomic_DNA"/>
</dbReference>
<dbReference type="HOGENOM" id="CLU_680991_0_0_7"/>
<protein>
    <submittedName>
        <fullName evidence="5">Response regulator receiver protein</fullName>
    </submittedName>
</protein>
<dbReference type="BioCyc" id="DPIE1322246:BN4_RS11435-MONOMER"/>
<dbReference type="KEGG" id="dpi:BN4_12277"/>
<keyword evidence="1 3" id="KW-0597">Phosphoprotein</keyword>
<dbReference type="Pfam" id="PF13189">
    <property type="entry name" value="Cytidylate_kin2"/>
    <property type="match status" value="1"/>
</dbReference>
<feature type="modified residue" description="4-aspartylphosphate" evidence="3">
    <location>
        <position position="333"/>
    </location>
</feature>
<dbReference type="GO" id="GO:0000160">
    <property type="term" value="P:phosphorelay signal transduction system"/>
    <property type="evidence" value="ECO:0007669"/>
    <property type="project" value="UniProtKB-KW"/>
</dbReference>
<evidence type="ECO:0000313" key="5">
    <source>
        <dbReference type="EMBL" id="CCH49512.1"/>
    </source>
</evidence>
<feature type="domain" description="Response regulatory" evidence="4">
    <location>
        <begin position="284"/>
        <end position="398"/>
    </location>
</feature>
<reference evidence="6" key="2">
    <citation type="journal article" date="2013" name="Stand. Genomic Sci.">
        <title>Complete genome sequence of Desulfocapsa sulfexigens, a marine deltaproteobacterium specialized in disproportionating inorganic sulfur compounds.</title>
        <authorList>
            <person name="Finster K.W."/>
            <person name="Kjeldsen K.U."/>
            <person name="Kube M."/>
            <person name="Reinhardt R."/>
            <person name="Mussmann M."/>
            <person name="Amann R."/>
            <person name="Schreiber L."/>
        </authorList>
    </citation>
    <scope>NUCLEOTIDE SEQUENCE [LARGE SCALE GENOMIC DNA]</scope>
    <source>
        <strain evidence="6">DSM 10523 / SB164P1</strain>
    </source>
</reference>
<dbReference type="PATRIC" id="fig|879567.3.peg.2425"/>
<evidence type="ECO:0000256" key="3">
    <source>
        <dbReference type="PROSITE-ProRule" id="PRU00169"/>
    </source>
</evidence>
<dbReference type="eggNOG" id="COG0745">
    <property type="taxonomic scope" value="Bacteria"/>
</dbReference>
<dbReference type="PROSITE" id="PS50110">
    <property type="entry name" value="RESPONSE_REGULATORY"/>
    <property type="match status" value="1"/>
</dbReference>
<evidence type="ECO:0000256" key="1">
    <source>
        <dbReference type="ARBA" id="ARBA00022553"/>
    </source>
</evidence>
<organism evidence="5 6">
    <name type="scientific">Pseudodesulfovibrio piezophilus (strain DSM 21447 / JCM 15486 / C1TLV30)</name>
    <name type="common">Desulfovibrio piezophilus</name>
    <dbReference type="NCBI Taxonomy" id="1322246"/>
    <lineage>
        <taxon>Bacteria</taxon>
        <taxon>Pseudomonadati</taxon>
        <taxon>Thermodesulfobacteriota</taxon>
        <taxon>Desulfovibrionia</taxon>
        <taxon>Desulfovibrionales</taxon>
        <taxon>Desulfovibrionaceae</taxon>
    </lineage>
</organism>
<gene>
    <name evidence="5" type="ordered locus">BN4_12277</name>
</gene>
<dbReference type="InterPro" id="IPR011006">
    <property type="entry name" value="CheY-like_superfamily"/>
</dbReference>
<evidence type="ECO:0000313" key="6">
    <source>
        <dbReference type="Proteomes" id="UP000011724"/>
    </source>
</evidence>
<dbReference type="AlphaFoldDB" id="M1WTF0"/>
<dbReference type="SMART" id="SM00448">
    <property type="entry name" value="REC"/>
    <property type="match status" value="1"/>
</dbReference>
<evidence type="ECO:0000259" key="4">
    <source>
        <dbReference type="PROSITE" id="PS50110"/>
    </source>
</evidence>
<dbReference type="InterPro" id="IPR001789">
    <property type="entry name" value="Sig_transdc_resp-reg_receiver"/>
</dbReference>
<reference evidence="5 6" key="1">
    <citation type="journal article" date="2013" name="PLoS ONE">
        <title>The first genomic and proteomic characterization of a deep-sea sulfate reducer: insights into the piezophilic lifestyle of Desulfovibrio piezophilus.</title>
        <authorList>
            <person name="Pradel N."/>
            <person name="Ji B."/>
            <person name="Gimenez G."/>
            <person name="Talla E."/>
            <person name="Lenoble P."/>
            <person name="Garel M."/>
            <person name="Tamburini C."/>
            <person name="Fourquet P."/>
            <person name="Lebrun R."/>
            <person name="Bertin P."/>
            <person name="Denis Y."/>
            <person name="Pophillat M."/>
            <person name="Barbe V."/>
            <person name="Ollivier B."/>
            <person name="Dolla A."/>
        </authorList>
    </citation>
    <scope>NUCLEOTIDE SEQUENCE [LARGE SCALE GENOMIC DNA]</scope>
    <source>
        <strain evidence="6">DSM 10523 / SB164P1</strain>
    </source>
</reference>
<dbReference type="Proteomes" id="UP000011724">
    <property type="component" value="Chromosome"/>
</dbReference>
<dbReference type="RefSeq" id="WP_015415555.1">
    <property type="nucleotide sequence ID" value="NC_020409.1"/>
</dbReference>
<dbReference type="Gene3D" id="3.40.50.300">
    <property type="entry name" value="P-loop containing nucleotide triphosphate hydrolases"/>
    <property type="match status" value="1"/>
</dbReference>
<evidence type="ECO:0000256" key="2">
    <source>
        <dbReference type="ARBA" id="ARBA00023012"/>
    </source>
</evidence>
<keyword evidence="2" id="KW-0902">Two-component regulatory system</keyword>
<dbReference type="OrthoDB" id="9800029at2"/>
<dbReference type="CDD" id="cd17536">
    <property type="entry name" value="REC_YesN-like"/>
    <property type="match status" value="1"/>
</dbReference>
<dbReference type="SUPFAM" id="SSF52172">
    <property type="entry name" value="CheY-like"/>
    <property type="match status" value="1"/>
</dbReference>
<dbReference type="InterPro" id="IPR050595">
    <property type="entry name" value="Bact_response_regulator"/>
</dbReference>
<dbReference type="Gene3D" id="3.40.50.2300">
    <property type="match status" value="1"/>
</dbReference>
<dbReference type="PANTHER" id="PTHR44591:SF14">
    <property type="entry name" value="PROTEIN PILG"/>
    <property type="match status" value="1"/>
</dbReference>
<dbReference type="InterPro" id="IPR027417">
    <property type="entry name" value="P-loop_NTPase"/>
</dbReference>
<accession>M1WTF0</accession>
<sequence length="405" mass="45134">MSVVTVFNGLFSDAGTVIQRVLEQTGYRLVSDQEIVAEAAALSGMAEGKIARAFHAKTSVFNAFSHEKERGIAWLRLAMAKKLLDEERLLFSGFASHLPPADIDHILKVCLISEMKERLHVAERAEGFARKHALRLLHKDDEDRAVWVQTLKECDDPWSSRLYDLIVPISKVGVEKSAELVVEQLGNAAVMVTDSSRSKVEDFYLAARVQTVLAGEGHNIQVSARKGTVTLTINKHVIMLERLERELSDIVSHLDGVKKVEAGVGKAFHKTDIYRKADFAVPSKVLLVDDEREFAQTLSERLMMRDMGSAVVYDGESALDLVSEDEPEVMVLDLKMPGIDGIEVLRRVKREHPEIEVVILTGHGSEKDRDICMELGAFAYLHKPVDIDVLSETLRAANEKIRSAK</sequence>
<dbReference type="PANTHER" id="PTHR44591">
    <property type="entry name" value="STRESS RESPONSE REGULATOR PROTEIN 1"/>
    <property type="match status" value="1"/>
</dbReference>
<dbReference type="Pfam" id="PF00072">
    <property type="entry name" value="Response_reg"/>
    <property type="match status" value="1"/>
</dbReference>
<keyword evidence="6" id="KW-1185">Reference proteome</keyword>
<proteinExistence type="predicted"/>